<gene>
    <name evidence="2" type="ORF">CHARACLAT_021032</name>
</gene>
<comment type="caution">
    <text evidence="2">The sequence shown here is derived from an EMBL/GenBank/DDBJ whole genome shotgun (WGS) entry which is preliminary data.</text>
</comment>
<dbReference type="Proteomes" id="UP001352852">
    <property type="component" value="Unassembled WGS sequence"/>
</dbReference>
<name>A0ABU7DKK0_9TELE</name>
<feature type="region of interest" description="Disordered" evidence="1">
    <location>
        <begin position="48"/>
        <end position="107"/>
    </location>
</feature>
<feature type="compositionally biased region" description="Basic and acidic residues" evidence="1">
    <location>
        <begin position="97"/>
        <end position="107"/>
    </location>
</feature>
<organism evidence="2 3">
    <name type="scientific">Characodon lateralis</name>
    <dbReference type="NCBI Taxonomy" id="208331"/>
    <lineage>
        <taxon>Eukaryota</taxon>
        <taxon>Metazoa</taxon>
        <taxon>Chordata</taxon>
        <taxon>Craniata</taxon>
        <taxon>Vertebrata</taxon>
        <taxon>Euteleostomi</taxon>
        <taxon>Actinopterygii</taxon>
        <taxon>Neopterygii</taxon>
        <taxon>Teleostei</taxon>
        <taxon>Neoteleostei</taxon>
        <taxon>Acanthomorphata</taxon>
        <taxon>Ovalentaria</taxon>
        <taxon>Atherinomorphae</taxon>
        <taxon>Cyprinodontiformes</taxon>
        <taxon>Goodeidae</taxon>
        <taxon>Characodon</taxon>
    </lineage>
</organism>
<dbReference type="EMBL" id="JAHUTJ010026618">
    <property type="protein sequence ID" value="MED6274891.1"/>
    <property type="molecule type" value="Genomic_DNA"/>
</dbReference>
<evidence type="ECO:0000313" key="2">
    <source>
        <dbReference type="EMBL" id="MED6274891.1"/>
    </source>
</evidence>
<accession>A0ABU7DKK0</accession>
<protein>
    <submittedName>
        <fullName evidence="2">Uncharacterized protein</fullName>
    </submittedName>
</protein>
<evidence type="ECO:0000313" key="3">
    <source>
        <dbReference type="Proteomes" id="UP001352852"/>
    </source>
</evidence>
<reference evidence="2 3" key="1">
    <citation type="submission" date="2021-06" db="EMBL/GenBank/DDBJ databases">
        <authorList>
            <person name="Palmer J.M."/>
        </authorList>
    </citation>
    <scope>NUCLEOTIDE SEQUENCE [LARGE SCALE GENOMIC DNA]</scope>
    <source>
        <strain evidence="2 3">CL_MEX2019</strain>
        <tissue evidence="2">Muscle</tissue>
    </source>
</reference>
<proteinExistence type="predicted"/>
<sequence>MRSEPKRSKGPPRAQEPRKDLWRGVDCSGSAGGLPGVIGAAVYTGADPAMDPEIREPPAEALTSQGAQAPAKQPTGLSRHTPKHPIRQRTATPTTSRECRGEEMSVI</sequence>
<keyword evidence="3" id="KW-1185">Reference proteome</keyword>
<evidence type="ECO:0000256" key="1">
    <source>
        <dbReference type="SAM" id="MobiDB-lite"/>
    </source>
</evidence>
<feature type="region of interest" description="Disordered" evidence="1">
    <location>
        <begin position="1"/>
        <end position="33"/>
    </location>
</feature>